<protein>
    <submittedName>
        <fullName evidence="3">Uncharacterized protein LOC105232401</fullName>
    </submittedName>
</protein>
<reference evidence="2" key="1">
    <citation type="submission" date="2025-05" db="UniProtKB">
        <authorList>
            <consortium name="RefSeq"/>
        </authorList>
    </citation>
    <scope>NUCLEOTIDE SEQUENCE [LARGE SCALE GENOMIC DNA]</scope>
</reference>
<accession>A0A8N4L8L7</accession>
<feature type="region of interest" description="Disordered" evidence="1">
    <location>
        <begin position="321"/>
        <end position="348"/>
    </location>
</feature>
<evidence type="ECO:0000313" key="3">
    <source>
        <dbReference type="RefSeq" id="XP_029408749.2"/>
    </source>
</evidence>
<evidence type="ECO:0000256" key="1">
    <source>
        <dbReference type="SAM" id="MobiDB-lite"/>
    </source>
</evidence>
<name>A0A8N4L8L7_BACDO</name>
<feature type="region of interest" description="Disordered" evidence="1">
    <location>
        <begin position="893"/>
        <end position="922"/>
    </location>
</feature>
<gene>
    <name evidence="3" type="primary">LOC105232401</name>
</gene>
<organism evidence="2 3">
    <name type="scientific">Bactrocera dorsalis</name>
    <name type="common">Oriental fruit fly</name>
    <name type="synonym">Dacus dorsalis</name>
    <dbReference type="NCBI Taxonomy" id="27457"/>
    <lineage>
        <taxon>Eukaryota</taxon>
        <taxon>Metazoa</taxon>
        <taxon>Ecdysozoa</taxon>
        <taxon>Arthropoda</taxon>
        <taxon>Hexapoda</taxon>
        <taxon>Insecta</taxon>
        <taxon>Pterygota</taxon>
        <taxon>Neoptera</taxon>
        <taxon>Endopterygota</taxon>
        <taxon>Diptera</taxon>
        <taxon>Brachycera</taxon>
        <taxon>Muscomorpha</taxon>
        <taxon>Tephritoidea</taxon>
        <taxon>Tephritidae</taxon>
        <taxon>Bactrocera</taxon>
        <taxon>Bactrocera</taxon>
    </lineage>
</organism>
<feature type="compositionally biased region" description="Polar residues" evidence="1">
    <location>
        <begin position="83"/>
        <end position="93"/>
    </location>
</feature>
<feature type="compositionally biased region" description="Basic residues" evidence="1">
    <location>
        <begin position="1284"/>
        <end position="1294"/>
    </location>
</feature>
<reference evidence="3" key="2">
    <citation type="submission" date="2025-08" db="UniProtKB">
        <authorList>
            <consortium name="RefSeq"/>
        </authorList>
    </citation>
    <scope>IDENTIFICATION</scope>
    <source>
        <tissue evidence="3">Adult</tissue>
    </source>
</reference>
<feature type="region of interest" description="Disordered" evidence="1">
    <location>
        <begin position="1271"/>
        <end position="1296"/>
    </location>
</feature>
<feature type="region of interest" description="Disordered" evidence="1">
    <location>
        <begin position="363"/>
        <end position="433"/>
    </location>
</feature>
<feature type="compositionally biased region" description="Low complexity" evidence="1">
    <location>
        <begin position="397"/>
        <end position="421"/>
    </location>
</feature>
<dbReference type="KEGG" id="bdr:105232401"/>
<feature type="region of interest" description="Disordered" evidence="1">
    <location>
        <begin position="82"/>
        <end position="122"/>
    </location>
</feature>
<proteinExistence type="predicted"/>
<feature type="compositionally biased region" description="Polar residues" evidence="1">
    <location>
        <begin position="372"/>
        <end position="388"/>
    </location>
</feature>
<dbReference type="Proteomes" id="UP001652620">
    <property type="component" value="Chromosome 1"/>
</dbReference>
<evidence type="ECO:0000313" key="2">
    <source>
        <dbReference type="Proteomes" id="UP001652620"/>
    </source>
</evidence>
<feature type="compositionally biased region" description="Basic and acidic residues" evidence="1">
    <location>
        <begin position="1271"/>
        <end position="1283"/>
    </location>
</feature>
<dbReference type="GeneID" id="105232401"/>
<feature type="compositionally biased region" description="Low complexity" evidence="1">
    <location>
        <begin position="94"/>
        <end position="108"/>
    </location>
</feature>
<dbReference type="RefSeq" id="XP_029408749.2">
    <property type="nucleotide sequence ID" value="XM_029552889.2"/>
</dbReference>
<feature type="compositionally biased region" description="Low complexity" evidence="1">
    <location>
        <begin position="326"/>
        <end position="348"/>
    </location>
</feature>
<keyword evidence="2" id="KW-1185">Reference proteome</keyword>
<dbReference type="OrthoDB" id="6076990at2759"/>
<sequence>MTDSMKLSEMQRSSIEFERQRHLANWFIKSSPHMATPTTVGSVATTATTTATAAGATTDTTTTSAVAAAAATTIKNTASSTTNLVGGNHTNGMSSSSAAAHHQQQQLNAKHHSSCGGGSSANPPPPVFFLVSNNGNTNGNLVNGSKHSSNASPAATGVATPPNAISAVSGGPLGHFGAVEGRKPKLRRFNSHDTSANMFSVADFENARLARRNEIEMKQRLARRMRMSAGGGGYGSAAVGGMGANLAGGNGCGLGANGNGSGAGNCGNGSMCGGGDYSTGDSKASKYSNESQHEPLPADIFLDRYSLPRVVRISYKTKFSDETLQSSSSNGSSTATTHTTGTSASNSSVSACGMTVAINTGTSSSTASSSGNVNAHSSGATNTSSSGERVTAKHSTSHNTTVSTSTAAAAAASSATQSNTAINGNGNADTDHRDHADHGELFLLYRLIRQRHIFHGHNAKTAAASRKKGVLIPQEFPGYFSLLNDKGIPTATLYTSLIQLVRERVYKFVSVDNMPAFTESQPNVNNPPTEGCIPIYTQPPPPPTNNRPQYVKTTARGGQVFRLLAVFEDGKQDHTTIGCTGGVTTKANNNHGREKEKGRYAQLLNENRQVLYVSLSTKGKFYEIEPGIPQILQKLGGIGNENKKVNPDCVHRITTLITPQRELPLTLRYISGPHGCSSAIPENVCVTHITTEHVVIACPIEDVEVQSPLHLRKLHLSKEMNLLKSSLGFESEQRMLANPNVQNILKFCQFNCDQFLKMVEVEILHRPERSGSKSRGEGLKILKPLHLPKLLRREKTTIPAHEKEDSIIFLSKSDLANLEAKEAAAQAAFESAASSTNRISDKMKVFQSTKKKWFRKQDKHAAHTMTSYELDVQAKRMSMERYSDMSKLLQERFGDKPNTQPQDAHESISEPSGGASDIGCSDTETTTLATIDEKFKKVETSGNKMITKSMSLQDIELISGGAAARKPDLLPNTDTISEAGTDLEDLENQDLMPQSFITEKLYNEFHVKTRQYSKSSSSLHQLLNFSLPQKMQLHDNKRSLAQLKHHGNNGVLAAKPTLGDKRLDFNIGEPVTGRRAAGGLSLLAGNGGLGHSSNHTALASPLTPTSLIDDLPYSSVRDSLVLSSDESASENPAGNICQALNMIDYNKENIYAEICHDNVSHNAAATAGTTVSAMGGICTSATRDTFSAETHSTEISDDYGDYASLTYTTIAQPFNGSARSASIASALSKSTSGQTVVSAIAPPAGLAISRVQINCSSVSPVSYHTVYLGDEPLHNDKQRDRATRRGKVGSKSRAHVTTVALEGNSTTANDMHNNSNSNGGSIGATAASIANELEEVADNIYNTLK</sequence>